<sequence length="156" mass="17874">MLNNDVLRSLRYTLDLSDNALLDMLHGVEPDLDIATLRSYLASEDDESFVYMNDELMVGFLDNLILERRGPSPQPAPPTELPLTNNTILKKLRVAFTLHEADLLDILDSVDFEISKPELSALFRKAGHTNYRECGDQLMRQFLKGLTLRFRLHLNE</sequence>
<dbReference type="KEGG" id="dce:O6P33_07550"/>
<dbReference type="PANTHER" id="PTHR37805:SF1">
    <property type="entry name" value="CYTOPLASMIC PROTEIN"/>
    <property type="match status" value="1"/>
</dbReference>
<dbReference type="EMBL" id="CP114976">
    <property type="protein sequence ID" value="WBE24237.1"/>
    <property type="molecule type" value="Genomic_DNA"/>
</dbReference>
<evidence type="ECO:0000313" key="2">
    <source>
        <dbReference type="Proteomes" id="UP001212189"/>
    </source>
</evidence>
<gene>
    <name evidence="1" type="ORF">O6P33_07550</name>
</gene>
<dbReference type="AlphaFoldDB" id="A0AAF0AJW7"/>
<dbReference type="Pfam" id="PF07308">
    <property type="entry name" value="DUF1456"/>
    <property type="match status" value="2"/>
</dbReference>
<dbReference type="InterPro" id="IPR009921">
    <property type="entry name" value="YehS-like"/>
</dbReference>
<proteinExistence type="predicted"/>
<dbReference type="PANTHER" id="PTHR37805">
    <property type="entry name" value="CYTOPLASMIC PROTEIN-RELATED"/>
    <property type="match status" value="1"/>
</dbReference>
<keyword evidence="2" id="KW-1185">Reference proteome</keyword>
<evidence type="ECO:0000313" key="1">
    <source>
        <dbReference type="EMBL" id="WBE24237.1"/>
    </source>
</evidence>
<organism evidence="1 2">
    <name type="scientific">Denitrificimonas caeni</name>
    <dbReference type="NCBI Taxonomy" id="521720"/>
    <lineage>
        <taxon>Bacteria</taxon>
        <taxon>Pseudomonadati</taxon>
        <taxon>Pseudomonadota</taxon>
        <taxon>Gammaproteobacteria</taxon>
        <taxon>Pseudomonadales</taxon>
        <taxon>Pseudomonadaceae</taxon>
        <taxon>Denitrificimonas</taxon>
    </lineage>
</organism>
<protein>
    <submittedName>
        <fullName evidence="1">DUF1456 family protein</fullName>
    </submittedName>
</protein>
<accession>A0AAF0AJW7</accession>
<name>A0AAF0AJW7_9GAMM</name>
<dbReference type="RefSeq" id="WP_269817179.1">
    <property type="nucleotide sequence ID" value="NZ_CP114976.1"/>
</dbReference>
<reference evidence="1 2" key="1">
    <citation type="submission" date="2022-12" db="EMBL/GenBank/DDBJ databases">
        <title>Coexistence and Characterization of a Novel Tigecycline Resistance gene tet(X) variant and blaNDM-1 in a Pseudomonas caeni Isolate of Chicken Origin.</title>
        <authorList>
            <person name="Lu X."/>
            <person name="Zhang L."/>
            <person name="Li R."/>
            <person name="Wang Z."/>
        </authorList>
    </citation>
    <scope>NUCLEOTIDE SEQUENCE [LARGE SCALE GENOMIC DNA]</scope>
    <source>
        <strain evidence="1 2">CE14</strain>
    </source>
</reference>
<dbReference type="Proteomes" id="UP001212189">
    <property type="component" value="Chromosome"/>
</dbReference>